<reference evidence="1 2" key="1">
    <citation type="submission" date="2016-03" db="EMBL/GenBank/DDBJ databases">
        <title>Comparative genomics of the ectomycorrhizal sister species Rhizopogon vinicolor and Rhizopogon vesiculosus (Basidiomycota: Boletales) reveals a divergence of the mating type B locus.</title>
        <authorList>
            <person name="Mujic A.B."/>
            <person name="Kuo A."/>
            <person name="Tritt A."/>
            <person name="Lipzen A."/>
            <person name="Chen C."/>
            <person name="Johnson J."/>
            <person name="Sharma A."/>
            <person name="Barry K."/>
            <person name="Grigoriev I.V."/>
            <person name="Spatafora J.W."/>
        </authorList>
    </citation>
    <scope>NUCLEOTIDE SEQUENCE [LARGE SCALE GENOMIC DNA]</scope>
    <source>
        <strain evidence="1 2">AM-OR11-056</strain>
    </source>
</reference>
<comment type="caution">
    <text evidence="1">The sequence shown here is derived from an EMBL/GenBank/DDBJ whole genome shotgun (WGS) entry which is preliminary data.</text>
</comment>
<dbReference type="AlphaFoldDB" id="A0A1J8QIA9"/>
<keyword evidence="2" id="KW-1185">Reference proteome</keyword>
<dbReference type="EMBL" id="LVVM01005058">
    <property type="protein sequence ID" value="OJA11476.1"/>
    <property type="molecule type" value="Genomic_DNA"/>
</dbReference>
<protein>
    <submittedName>
        <fullName evidence="1">Uncharacterized protein</fullName>
    </submittedName>
</protein>
<evidence type="ECO:0000313" key="2">
    <source>
        <dbReference type="Proteomes" id="UP000183567"/>
    </source>
</evidence>
<name>A0A1J8QIA9_9AGAM</name>
<dbReference type="Proteomes" id="UP000183567">
    <property type="component" value="Unassembled WGS sequence"/>
</dbReference>
<organism evidence="1 2">
    <name type="scientific">Rhizopogon vesiculosus</name>
    <dbReference type="NCBI Taxonomy" id="180088"/>
    <lineage>
        <taxon>Eukaryota</taxon>
        <taxon>Fungi</taxon>
        <taxon>Dikarya</taxon>
        <taxon>Basidiomycota</taxon>
        <taxon>Agaricomycotina</taxon>
        <taxon>Agaricomycetes</taxon>
        <taxon>Agaricomycetidae</taxon>
        <taxon>Boletales</taxon>
        <taxon>Suillineae</taxon>
        <taxon>Rhizopogonaceae</taxon>
        <taxon>Rhizopogon</taxon>
    </lineage>
</organism>
<dbReference type="OrthoDB" id="2695946at2759"/>
<sequence length="126" mass="14281">MSDHPLSPKNYAIGNDWWVGPRISVEGEDGIVCSYTFGGTQKWKLAYKDGCATFQGVPPYPVEGRYIAIDWNASCLFSSVRLPMNRFQAMILVYNEKPSKFILERVDAKRRDVFVCVPPVDTSRLT</sequence>
<accession>A0A1J8QIA9</accession>
<evidence type="ECO:0000313" key="1">
    <source>
        <dbReference type="EMBL" id="OJA11476.1"/>
    </source>
</evidence>
<gene>
    <name evidence="1" type="ORF">AZE42_09963</name>
</gene>
<proteinExistence type="predicted"/>